<dbReference type="AlphaFoldDB" id="A0A3M7DYQ6"/>
<comment type="caution">
    <text evidence="3">The sequence shown here is derived from an EMBL/GenBank/DDBJ whole genome shotgun (WGS) entry which is preliminary data.</text>
</comment>
<dbReference type="InterPro" id="IPR036249">
    <property type="entry name" value="Thioredoxin-like_sf"/>
</dbReference>
<dbReference type="Gene3D" id="3.40.30.10">
    <property type="entry name" value="Glutaredoxin"/>
    <property type="match status" value="1"/>
</dbReference>
<dbReference type="EMBL" id="QWIP01000208">
    <property type="protein sequence ID" value="RMY69247.1"/>
    <property type="molecule type" value="Genomic_DNA"/>
</dbReference>
<feature type="domain" description="GST C-terminal" evidence="2">
    <location>
        <begin position="118"/>
        <end position="278"/>
    </location>
</feature>
<dbReference type="Gene3D" id="1.20.1050.10">
    <property type="match status" value="1"/>
</dbReference>
<dbReference type="PANTHER" id="PTHR43968">
    <property type="match status" value="1"/>
</dbReference>
<evidence type="ECO:0008006" key="5">
    <source>
        <dbReference type="Google" id="ProtNLM"/>
    </source>
</evidence>
<dbReference type="CDD" id="cd00570">
    <property type="entry name" value="GST_N_family"/>
    <property type="match status" value="1"/>
</dbReference>
<dbReference type="InterPro" id="IPR036282">
    <property type="entry name" value="Glutathione-S-Trfase_C_sf"/>
</dbReference>
<protein>
    <recommendedName>
        <fullName evidence="5">GST N-terminal domain-containing protein</fullName>
    </recommendedName>
</protein>
<dbReference type="InterPro" id="IPR010987">
    <property type="entry name" value="Glutathione-S-Trfase_C-like"/>
</dbReference>
<dbReference type="SFLD" id="SFLDS00019">
    <property type="entry name" value="Glutathione_Transferase_(cytos"/>
    <property type="match status" value="1"/>
</dbReference>
<feature type="domain" description="GST N-terminal" evidence="1">
    <location>
        <begin position="23"/>
        <end position="108"/>
    </location>
</feature>
<dbReference type="InterPro" id="IPR040079">
    <property type="entry name" value="Glutathione_S-Trfase"/>
</dbReference>
<dbReference type="PROSITE" id="PS50404">
    <property type="entry name" value="GST_NTER"/>
    <property type="match status" value="1"/>
</dbReference>
<dbReference type="InterPro" id="IPR004045">
    <property type="entry name" value="Glutathione_S-Trfase_N"/>
</dbReference>
<accession>A0A3M7DYQ6</accession>
<dbReference type="PROSITE" id="PS50405">
    <property type="entry name" value="GST_CTER"/>
    <property type="match status" value="1"/>
</dbReference>
<reference evidence="3 4" key="1">
    <citation type="journal article" date="2018" name="BMC Genomics">
        <title>Genomic evidence for intraspecific hybridization in a clonal and extremely halotolerant yeast.</title>
        <authorList>
            <person name="Gostincar C."/>
            <person name="Stajich J.E."/>
            <person name="Zupancic J."/>
            <person name="Zalar P."/>
            <person name="Gunde-Cimerman N."/>
        </authorList>
    </citation>
    <scope>NUCLEOTIDE SEQUENCE [LARGE SCALE GENOMIC DNA]</scope>
    <source>
        <strain evidence="3 4">EXF-2682</strain>
    </source>
</reference>
<evidence type="ECO:0000259" key="2">
    <source>
        <dbReference type="PROSITE" id="PS50405"/>
    </source>
</evidence>
<dbReference type="OrthoDB" id="202840at2759"/>
<dbReference type="PANTHER" id="PTHR43968:SF8">
    <property type="entry name" value="S-TRANSFERASE, PUTATIVE (AFU_ORTHOLOGUE AFUA_2G00590)-RELATED"/>
    <property type="match status" value="1"/>
</dbReference>
<dbReference type="Pfam" id="PF13409">
    <property type="entry name" value="GST_N_2"/>
    <property type="match status" value="1"/>
</dbReference>
<dbReference type="SUPFAM" id="SSF47616">
    <property type="entry name" value="GST C-terminal domain-like"/>
    <property type="match status" value="1"/>
</dbReference>
<name>A0A3M7DYQ6_HORWE</name>
<evidence type="ECO:0000313" key="3">
    <source>
        <dbReference type="EMBL" id="RMY69247.1"/>
    </source>
</evidence>
<sequence>MATNGATDGKAATNGHTTHNLHPHITLYTNHRCPFAHRAHIALNELNLPFEEVIIDLNTPRPQWYLDINPRGLVPAIKYSVPGVVDEEILYESGIVARFLCDSFPSPLLPASKETPWSALRRAKIDFFVDTYVPFQRALVVILPKLIQYGRFSTKISSYQFAAMRASGEDRDAKCKEWVAAIEKEIEPLLSDAAPFFGGSKELTFAEVMTAPFVIRWRSLAKDGELLPTSFLDALDKLPNFSRWSKAMAGSDSVLKIYDEPAVVQGTKAKVQQMMAKQ</sequence>
<evidence type="ECO:0000313" key="4">
    <source>
        <dbReference type="Proteomes" id="UP000269276"/>
    </source>
</evidence>
<organism evidence="3 4">
    <name type="scientific">Hortaea werneckii</name>
    <name type="common">Black yeast</name>
    <name type="synonym">Cladosporium werneckii</name>
    <dbReference type="NCBI Taxonomy" id="91943"/>
    <lineage>
        <taxon>Eukaryota</taxon>
        <taxon>Fungi</taxon>
        <taxon>Dikarya</taxon>
        <taxon>Ascomycota</taxon>
        <taxon>Pezizomycotina</taxon>
        <taxon>Dothideomycetes</taxon>
        <taxon>Dothideomycetidae</taxon>
        <taxon>Mycosphaerellales</taxon>
        <taxon>Teratosphaeriaceae</taxon>
        <taxon>Hortaea</taxon>
    </lineage>
</organism>
<proteinExistence type="predicted"/>
<evidence type="ECO:0000259" key="1">
    <source>
        <dbReference type="PROSITE" id="PS50404"/>
    </source>
</evidence>
<gene>
    <name evidence="3" type="ORF">D0863_06587</name>
</gene>
<dbReference type="SUPFAM" id="SSF52833">
    <property type="entry name" value="Thioredoxin-like"/>
    <property type="match status" value="1"/>
</dbReference>
<dbReference type="InterPro" id="IPR050983">
    <property type="entry name" value="GST_Omega/HSP26"/>
</dbReference>
<dbReference type="Proteomes" id="UP000269276">
    <property type="component" value="Unassembled WGS sequence"/>
</dbReference>
<dbReference type="GO" id="GO:0005737">
    <property type="term" value="C:cytoplasm"/>
    <property type="evidence" value="ECO:0007669"/>
    <property type="project" value="TreeGrafter"/>
</dbReference>
<dbReference type="SFLD" id="SFLDG00358">
    <property type="entry name" value="Main_(cytGST)"/>
    <property type="match status" value="1"/>
</dbReference>